<evidence type="ECO:0000256" key="2">
    <source>
        <dbReference type="ARBA" id="ARBA00004777"/>
    </source>
</evidence>
<dbReference type="PANTHER" id="PTHR45754:SF3">
    <property type="entry name" value="METHYLENETETRAHYDROFOLATE REDUCTASE (NADPH)"/>
    <property type="match status" value="1"/>
</dbReference>
<dbReference type="GO" id="GO:0005829">
    <property type="term" value="C:cytosol"/>
    <property type="evidence" value="ECO:0007669"/>
    <property type="project" value="TreeGrafter"/>
</dbReference>
<proteinExistence type="inferred from homology"/>
<feature type="region of interest" description="Disordered" evidence="9">
    <location>
        <begin position="285"/>
        <end position="305"/>
    </location>
</feature>
<dbReference type="EMBL" id="JAAGWE010000020">
    <property type="protein sequence ID" value="NEM07046.1"/>
    <property type="molecule type" value="Genomic_DNA"/>
</dbReference>
<keyword evidence="5 8" id="KW-0274">FAD</keyword>
<evidence type="ECO:0000256" key="4">
    <source>
        <dbReference type="ARBA" id="ARBA00022630"/>
    </source>
</evidence>
<reference evidence="10 11" key="1">
    <citation type="submission" date="2019-12" db="EMBL/GenBank/DDBJ databases">
        <title>WGS of CPCC 203550 I12A-02606.</title>
        <authorList>
            <person name="Jiang Z."/>
        </authorList>
    </citation>
    <scope>NUCLEOTIDE SEQUENCE [LARGE SCALE GENOMIC DNA]</scope>
    <source>
        <strain evidence="10 11">I12A-02606</strain>
    </source>
</reference>
<comment type="cofactor">
    <cofactor evidence="1 8">
        <name>FAD</name>
        <dbReference type="ChEBI" id="CHEBI:57692"/>
    </cofactor>
</comment>
<evidence type="ECO:0000256" key="5">
    <source>
        <dbReference type="ARBA" id="ARBA00022827"/>
    </source>
</evidence>
<evidence type="ECO:0000313" key="11">
    <source>
        <dbReference type="Proteomes" id="UP000471126"/>
    </source>
</evidence>
<organism evidence="10 11">
    <name type="scientific">Geodermatophilus normandii</name>
    <dbReference type="NCBI Taxonomy" id="1137989"/>
    <lineage>
        <taxon>Bacteria</taxon>
        <taxon>Bacillati</taxon>
        <taxon>Actinomycetota</taxon>
        <taxon>Actinomycetes</taxon>
        <taxon>Geodermatophilales</taxon>
        <taxon>Geodermatophilaceae</taxon>
        <taxon>Geodermatophilus</taxon>
    </lineage>
</organism>
<dbReference type="InterPro" id="IPR003171">
    <property type="entry name" value="Mehydrof_redctse-like"/>
</dbReference>
<name>A0A6P0GII2_9ACTN</name>
<dbReference type="Pfam" id="PF02219">
    <property type="entry name" value="MTHFR"/>
    <property type="match status" value="1"/>
</dbReference>
<evidence type="ECO:0000256" key="3">
    <source>
        <dbReference type="ARBA" id="ARBA00006743"/>
    </source>
</evidence>
<evidence type="ECO:0000313" key="10">
    <source>
        <dbReference type="EMBL" id="NEM07046.1"/>
    </source>
</evidence>
<dbReference type="AlphaFoldDB" id="A0A6P0GII2"/>
<dbReference type="GO" id="GO:0106312">
    <property type="term" value="F:methylenetetrahydrofolate reductase (NADH) activity"/>
    <property type="evidence" value="ECO:0007669"/>
    <property type="project" value="UniProtKB-EC"/>
</dbReference>
<dbReference type="GO" id="GO:0071949">
    <property type="term" value="F:FAD binding"/>
    <property type="evidence" value="ECO:0007669"/>
    <property type="project" value="TreeGrafter"/>
</dbReference>
<protein>
    <recommendedName>
        <fullName evidence="8">Methylenetetrahydrofolate reductase</fullName>
    </recommendedName>
</protein>
<feature type="compositionally biased region" description="Low complexity" evidence="9">
    <location>
        <begin position="289"/>
        <end position="305"/>
    </location>
</feature>
<dbReference type="GO" id="GO:0009086">
    <property type="term" value="P:methionine biosynthetic process"/>
    <property type="evidence" value="ECO:0007669"/>
    <property type="project" value="TreeGrafter"/>
</dbReference>
<comment type="caution">
    <text evidence="10">The sequence shown here is derived from an EMBL/GenBank/DDBJ whole genome shotgun (WGS) entry which is preliminary data.</text>
</comment>
<comment type="catalytic activity">
    <reaction evidence="7">
        <text>(6S)-5-methyl-5,6,7,8-tetrahydrofolate + NAD(+) = (6R)-5,10-methylene-5,6,7,8-tetrahydrofolate + NADH + H(+)</text>
        <dbReference type="Rhea" id="RHEA:19821"/>
        <dbReference type="ChEBI" id="CHEBI:15378"/>
        <dbReference type="ChEBI" id="CHEBI:15636"/>
        <dbReference type="ChEBI" id="CHEBI:18608"/>
        <dbReference type="ChEBI" id="CHEBI:57540"/>
        <dbReference type="ChEBI" id="CHEBI:57945"/>
        <dbReference type="EC" id="1.5.1.54"/>
    </reaction>
    <physiologicalReaction direction="right-to-left" evidence="7">
        <dbReference type="Rhea" id="RHEA:19823"/>
    </physiologicalReaction>
</comment>
<comment type="similarity">
    <text evidence="3 8">Belongs to the methylenetetrahydrofolate reductase family.</text>
</comment>
<dbReference type="UniPathway" id="UPA00193"/>
<accession>A0A6P0GII2</accession>
<evidence type="ECO:0000256" key="9">
    <source>
        <dbReference type="SAM" id="MobiDB-lite"/>
    </source>
</evidence>
<comment type="pathway">
    <text evidence="2 8">One-carbon metabolism; tetrahydrofolate interconversion.</text>
</comment>
<keyword evidence="4 8" id="KW-0285">Flavoprotein</keyword>
<evidence type="ECO:0000256" key="7">
    <source>
        <dbReference type="ARBA" id="ARBA00048628"/>
    </source>
</evidence>
<dbReference type="InterPro" id="IPR029041">
    <property type="entry name" value="FAD-linked_oxidoreductase-like"/>
</dbReference>
<dbReference type="Proteomes" id="UP000471126">
    <property type="component" value="Unassembled WGS sequence"/>
</dbReference>
<dbReference type="GO" id="GO:0035999">
    <property type="term" value="P:tetrahydrofolate interconversion"/>
    <property type="evidence" value="ECO:0007669"/>
    <property type="project" value="UniProtKB-UniPathway"/>
</dbReference>
<dbReference type="SUPFAM" id="SSF51730">
    <property type="entry name" value="FAD-linked oxidoreductase"/>
    <property type="match status" value="1"/>
</dbReference>
<evidence type="ECO:0000256" key="1">
    <source>
        <dbReference type="ARBA" id="ARBA00001974"/>
    </source>
</evidence>
<dbReference type="RefSeq" id="WP_163477159.1">
    <property type="nucleotide sequence ID" value="NZ_JAAGWE010000020.1"/>
</dbReference>
<evidence type="ECO:0000256" key="8">
    <source>
        <dbReference type="RuleBase" id="RU003862"/>
    </source>
</evidence>
<sequence>MKRTLTVRDPATRQSLRKAFDDLGYEVIPFKKTEQSVLSCVPKDVRLTVTASPAKGQDATIDLTVRLVGHGYTVAPHLSAQQIRDRAHLADVVARCREAGITDVFVVGGDPTDEPTEFRHAHDLLVALHEIDHGFTEIGIGGHPEGHPTASTETLFQALKDKAPLATHIKTQIVFDPAVILRWARELKNRGIDLPVHVGVPGAVHRQKLLRVSGGLGIGESAKFLKKQQSLFWRFFIPGGYSPNTIIKGLAPHIGKPDNGIEGFHVFTFNDLGPTEAWRQQMLRSLPDSGSADGPARPGPARRVP</sequence>
<evidence type="ECO:0000256" key="6">
    <source>
        <dbReference type="ARBA" id="ARBA00023002"/>
    </source>
</evidence>
<keyword evidence="6 8" id="KW-0560">Oxidoreductase</keyword>
<dbReference type="Gene3D" id="3.20.20.220">
    <property type="match status" value="1"/>
</dbReference>
<dbReference type="PANTHER" id="PTHR45754">
    <property type="entry name" value="METHYLENETETRAHYDROFOLATE REDUCTASE"/>
    <property type="match status" value="1"/>
</dbReference>
<gene>
    <name evidence="10" type="ORF">GCU54_13615</name>
</gene>